<keyword evidence="1" id="KW-1133">Transmembrane helix</keyword>
<evidence type="ECO:0000313" key="2">
    <source>
        <dbReference type="EMBL" id="KQK30102.1"/>
    </source>
</evidence>
<evidence type="ECO:0000313" key="3">
    <source>
        <dbReference type="EMBL" id="SKC11867.1"/>
    </source>
</evidence>
<accession>A0A0Q3PK37</accession>
<evidence type="ECO:0000313" key="4">
    <source>
        <dbReference type="Proteomes" id="UP000051562"/>
    </source>
</evidence>
<protein>
    <submittedName>
        <fullName evidence="3">Nitrogen fixation protein FixH</fullName>
    </submittedName>
</protein>
<reference evidence="3 5" key="2">
    <citation type="submission" date="2017-02" db="EMBL/GenBank/DDBJ databases">
        <authorList>
            <person name="Peterson S.W."/>
        </authorList>
    </citation>
    <scope>NUCLEOTIDE SEQUENCE [LARGE SCALE GENOMIC DNA]</scope>
    <source>
        <strain evidence="3 5">DSM 9653</strain>
    </source>
</reference>
<dbReference type="EMBL" id="LMAR01000042">
    <property type="protein sequence ID" value="KQK30102.1"/>
    <property type="molecule type" value="Genomic_DNA"/>
</dbReference>
<dbReference type="InterPro" id="IPR018037">
    <property type="entry name" value="FixH_proteobacterial"/>
</dbReference>
<organism evidence="2 4">
    <name type="scientific">Bosea thiooxidans</name>
    <dbReference type="NCBI Taxonomy" id="53254"/>
    <lineage>
        <taxon>Bacteria</taxon>
        <taxon>Pseudomonadati</taxon>
        <taxon>Pseudomonadota</taxon>
        <taxon>Alphaproteobacteria</taxon>
        <taxon>Hyphomicrobiales</taxon>
        <taxon>Boseaceae</taxon>
        <taxon>Bosea</taxon>
    </lineage>
</organism>
<dbReference type="AlphaFoldDB" id="A0A0Q3PK37"/>
<reference evidence="2 4" key="1">
    <citation type="submission" date="2015-10" db="EMBL/GenBank/DDBJ databases">
        <title>Draft genome of Bosea thiooxidans.</title>
        <authorList>
            <person name="Wang X."/>
        </authorList>
    </citation>
    <scope>NUCLEOTIDE SEQUENCE [LARGE SCALE GENOMIC DNA]</scope>
    <source>
        <strain evidence="2 4">CGMCC 9174</strain>
    </source>
</reference>
<dbReference type="STRING" id="53254.SAMN05660750_04421"/>
<keyword evidence="4" id="KW-1185">Reference proteome</keyword>
<keyword evidence="1" id="KW-0472">Membrane</keyword>
<gene>
    <name evidence="2" type="ORF">ARD30_14670</name>
    <name evidence="3" type="ORF">SAMN05660750_04421</name>
</gene>
<evidence type="ECO:0000256" key="1">
    <source>
        <dbReference type="SAM" id="Phobius"/>
    </source>
</evidence>
<dbReference type="Pfam" id="PF05751">
    <property type="entry name" value="FixH"/>
    <property type="match status" value="1"/>
</dbReference>
<keyword evidence="1" id="KW-0812">Transmembrane</keyword>
<name>A0A0Q3PK37_9HYPH</name>
<dbReference type="Proteomes" id="UP000051562">
    <property type="component" value="Unassembled WGS sequence"/>
</dbReference>
<feature type="transmembrane region" description="Helical" evidence="1">
    <location>
        <begin position="31"/>
        <end position="53"/>
    </location>
</feature>
<evidence type="ECO:0000313" key="5">
    <source>
        <dbReference type="Proteomes" id="UP000190130"/>
    </source>
</evidence>
<dbReference type="InterPro" id="IPR008620">
    <property type="entry name" value="FixH"/>
</dbReference>
<dbReference type="EMBL" id="FUYX01000015">
    <property type="protein sequence ID" value="SKC11867.1"/>
    <property type="molecule type" value="Genomic_DNA"/>
</dbReference>
<sequence length="181" mass="19850">MSCCGVFLMSCDTPAAPRPRRPFTLTGRMVAAMLVLFFGVIVSVNATIMTVALRTMPGVETRSAYEASQHFNEEIARQHARDARGWSAAATLARQGEGAALGVTLTDRLGQPLSGFTATARLRHPATAARDHDLVLSESRPGRYEARFDQIEAGSWIFELQARRGEEVVFVSRSRITLPEK</sequence>
<dbReference type="OrthoDB" id="1495896at2"/>
<dbReference type="PIRSF" id="PIRSF011386">
    <property type="entry name" value="FixH"/>
    <property type="match status" value="1"/>
</dbReference>
<proteinExistence type="predicted"/>
<dbReference type="Proteomes" id="UP000190130">
    <property type="component" value="Unassembled WGS sequence"/>
</dbReference>